<evidence type="ECO:0000256" key="6">
    <source>
        <dbReference type="ARBA" id="ARBA00023315"/>
    </source>
</evidence>
<dbReference type="Pfam" id="PF01841">
    <property type="entry name" value="Transglut_core"/>
    <property type="match status" value="1"/>
</dbReference>
<dbReference type="EC" id="2.3.2.13" evidence="7"/>
<dbReference type="AlphaFoldDB" id="A0A6P8QQ77"/>
<comment type="cofactor">
    <cofactor evidence="12">
        <name>Ca(2+)</name>
        <dbReference type="ChEBI" id="CHEBI:29108"/>
    </cofactor>
    <text evidence="12">Binds 1 Ca(2+) ion per subunit.</text>
</comment>
<evidence type="ECO:0000259" key="13">
    <source>
        <dbReference type="SMART" id="SM00460"/>
    </source>
</evidence>
<dbReference type="KEGG" id="gsh:117355359"/>
<evidence type="ECO:0000256" key="2">
    <source>
        <dbReference type="ARBA" id="ARBA00011738"/>
    </source>
</evidence>
<dbReference type="GO" id="GO:0046872">
    <property type="term" value="F:metal ion binding"/>
    <property type="evidence" value="ECO:0007669"/>
    <property type="project" value="UniProtKB-KW"/>
</dbReference>
<evidence type="ECO:0000313" key="15">
    <source>
        <dbReference type="RefSeq" id="XP_033789683.1"/>
    </source>
</evidence>
<keyword evidence="4 12" id="KW-0479">Metal-binding</keyword>
<dbReference type="InterPro" id="IPR050779">
    <property type="entry name" value="Transglutaminase"/>
</dbReference>
<feature type="binding site" evidence="12">
    <location>
        <position position="438"/>
    </location>
    <ligand>
        <name>Ca(2+)</name>
        <dbReference type="ChEBI" id="CHEBI:29108"/>
    </ligand>
</feature>
<dbReference type="SMART" id="SM00460">
    <property type="entry name" value="TGc"/>
    <property type="match status" value="1"/>
</dbReference>
<feature type="active site" evidence="11">
    <location>
        <position position="323"/>
    </location>
</feature>
<name>A0A6P8QQ77_GEOSA</name>
<dbReference type="InterPro" id="IPR036238">
    <property type="entry name" value="Transglutaminase_C_sf"/>
</dbReference>
<evidence type="ECO:0000256" key="11">
    <source>
        <dbReference type="PIRSR" id="PIRSR000459-1"/>
    </source>
</evidence>
<dbReference type="Pfam" id="PF00868">
    <property type="entry name" value="Transglut_N"/>
    <property type="match status" value="1"/>
</dbReference>
<dbReference type="Pfam" id="PF00927">
    <property type="entry name" value="Transglut_C"/>
    <property type="match status" value="1"/>
</dbReference>
<accession>A0A6P8QQ77</accession>
<dbReference type="InterPro" id="IPR023608">
    <property type="entry name" value="Transglutaminase_animal"/>
</dbReference>
<evidence type="ECO:0000256" key="7">
    <source>
        <dbReference type="ARBA" id="ARBA00024222"/>
    </source>
</evidence>
<keyword evidence="14" id="KW-1185">Reference proteome</keyword>
<protein>
    <recommendedName>
        <fullName evidence="9">Protein-glutamine gamma-glutamyltransferase 4</fullName>
        <ecNumber evidence="7">2.3.2.13</ecNumber>
    </recommendedName>
    <alternativeName>
        <fullName evidence="10">Transglutaminase-4</fullName>
    </alternativeName>
</protein>
<reference evidence="15" key="1">
    <citation type="submission" date="2025-08" db="UniProtKB">
        <authorList>
            <consortium name="RefSeq"/>
        </authorList>
    </citation>
    <scope>IDENTIFICATION</scope>
</reference>
<dbReference type="InterPro" id="IPR036985">
    <property type="entry name" value="Transglutaminase-like_sf"/>
</dbReference>
<dbReference type="Proteomes" id="UP000515159">
    <property type="component" value="Chromosome 2"/>
</dbReference>
<evidence type="ECO:0000256" key="5">
    <source>
        <dbReference type="ARBA" id="ARBA00022837"/>
    </source>
</evidence>
<evidence type="ECO:0000256" key="8">
    <source>
        <dbReference type="ARBA" id="ARBA00051843"/>
    </source>
</evidence>
<evidence type="ECO:0000256" key="10">
    <source>
        <dbReference type="ARBA" id="ARBA00080452"/>
    </source>
</evidence>
<dbReference type="CTD" id="7047"/>
<comment type="catalytic activity">
    <reaction evidence="8">
        <text>L-glutaminyl-[protein] + L-lysyl-[protein] = [protein]-L-lysyl-N(6)-5-L-glutamyl-[protein] + NH4(+)</text>
        <dbReference type="Rhea" id="RHEA:54816"/>
        <dbReference type="Rhea" id="RHEA-COMP:9752"/>
        <dbReference type="Rhea" id="RHEA-COMP:10207"/>
        <dbReference type="Rhea" id="RHEA-COMP:14005"/>
        <dbReference type="ChEBI" id="CHEBI:28938"/>
        <dbReference type="ChEBI" id="CHEBI:29969"/>
        <dbReference type="ChEBI" id="CHEBI:30011"/>
        <dbReference type="ChEBI" id="CHEBI:138370"/>
        <dbReference type="EC" id="2.3.2.13"/>
    </reaction>
</comment>
<dbReference type="RefSeq" id="XP_033789683.1">
    <property type="nucleotide sequence ID" value="XM_033933792.1"/>
</dbReference>
<evidence type="ECO:0000313" key="14">
    <source>
        <dbReference type="Proteomes" id="UP000515159"/>
    </source>
</evidence>
<dbReference type="FunFam" id="3.90.260.10:FF:000001">
    <property type="entry name" value="Protein-glutamine gamma-glutamyltransferase 2"/>
    <property type="match status" value="1"/>
</dbReference>
<evidence type="ECO:0000256" key="4">
    <source>
        <dbReference type="ARBA" id="ARBA00022723"/>
    </source>
</evidence>
<dbReference type="FunFam" id="2.60.40.10:FF:001482">
    <property type="entry name" value="Protein-glutamine gamma-glutamyltransferase 4"/>
    <property type="match status" value="1"/>
</dbReference>
<feature type="active site" evidence="11">
    <location>
        <position position="346"/>
    </location>
</feature>
<evidence type="ECO:0000256" key="1">
    <source>
        <dbReference type="ARBA" id="ARBA00005968"/>
    </source>
</evidence>
<feature type="active site" evidence="11">
    <location>
        <position position="264"/>
    </location>
</feature>
<dbReference type="FunFam" id="2.60.40.10:FF:001406">
    <property type="entry name" value="Protein-glutamine gamma-glutamyltransferase 4"/>
    <property type="match status" value="1"/>
</dbReference>
<keyword evidence="6" id="KW-0012">Acyltransferase</keyword>
<sequence>MALEVAEVDFLKQENAPLHHTTGYAHTSLIVRRGQEFIIKLNLSRELKDNETLTLQFGLGEKPSQANESLVEIDVKSGPDSNRWKAVIYKKSGNECFVKVNSPADAIVGIYYLSVIMQDNKCHTPKNNAFYVLFNPWCADDTVFMPDESEKQEYVLNDTGYIYVGSENHISGRPWNYGQFEENVLDSCMFLLDKKKLKASARRDPVVVSRAMSAMVNANDDAGVLTGNWSGKYVNGTSPLSWTGSAAILQKYYKTQKPVNYGQCWVFSGVLTAVMRCLGIPARSITNFASAHDTEGNLKVDIYMNEKGEQLYDRTSDSVWNFHVWNDVWMKRQDLPSGFDGWQAIDATPQEPSEDIFQCGPSPLKAIKTGEVYLLHDSKFIFAEVNADRIYWLVKTVDGRENKVQVKEEKLCIGKCISTKAVGMNTREDITCQYKFEEGSPEERKAMALACSYIQPHGCVSNPTPSPFVSSPAIKVEILGDKTLLPGNPIALNIVINNSSTQVQTVNLIANCKIVTYTGKTEASLASITRTIEVGGQQATAVPLNIPADVYMKTVTSVEDELQFRAHAISETKGTEEKFSETFVIAFEYPSIKVEMPETAKLNKDFICAFTFKNTLKIPMENCKLHVEGLGLFKMATFDQGNLEPGKIFRSKIICAPTKTGEKKIVAKLNSKQAKGMSVEKMITIS</sequence>
<dbReference type="InParanoid" id="A0A6P8QQ77"/>
<comment type="similarity">
    <text evidence="1">Belongs to the transglutaminase superfamily. Transglutaminase family.</text>
</comment>
<dbReference type="Gene3D" id="2.60.40.10">
    <property type="entry name" value="Immunoglobulins"/>
    <property type="match status" value="3"/>
</dbReference>
<dbReference type="SUPFAM" id="SSF81296">
    <property type="entry name" value="E set domains"/>
    <property type="match status" value="1"/>
</dbReference>
<feature type="domain" description="Transglutaminase-like" evidence="13">
    <location>
        <begin position="256"/>
        <end position="349"/>
    </location>
</feature>
<gene>
    <name evidence="15" type="primary">TGM4</name>
</gene>
<dbReference type="PANTHER" id="PTHR11590:SF70">
    <property type="entry name" value="PROTEIN-GLUTAMINE GAMMA-GLUTAMYLTRANSFERASE 4"/>
    <property type="match status" value="1"/>
</dbReference>
<feature type="binding site" evidence="12">
    <location>
        <position position="386"/>
    </location>
    <ligand>
        <name>Ca(2+)</name>
        <dbReference type="ChEBI" id="CHEBI:29108"/>
    </ligand>
</feature>
<keyword evidence="5 12" id="KW-0106">Calcium</keyword>
<dbReference type="InterPro" id="IPR008958">
    <property type="entry name" value="Transglutaminase_C"/>
</dbReference>
<evidence type="ECO:0000256" key="12">
    <source>
        <dbReference type="PIRSR" id="PIRSR000459-2"/>
    </source>
</evidence>
<dbReference type="GeneID" id="117355359"/>
<comment type="subunit">
    <text evidence="2">Homodimer.</text>
</comment>
<dbReference type="SUPFAM" id="SSF54001">
    <property type="entry name" value="Cysteine proteinases"/>
    <property type="match status" value="1"/>
</dbReference>
<dbReference type="GO" id="GO:0003810">
    <property type="term" value="F:protein-glutamine gamma-glutamyltransferase activity"/>
    <property type="evidence" value="ECO:0007669"/>
    <property type="project" value="UniProtKB-EC"/>
</dbReference>
<evidence type="ECO:0000256" key="3">
    <source>
        <dbReference type="ARBA" id="ARBA00022679"/>
    </source>
</evidence>
<dbReference type="InterPro" id="IPR001102">
    <property type="entry name" value="Transglutaminase_N"/>
</dbReference>
<proteinExistence type="inferred from homology"/>
<feature type="binding site" evidence="12">
    <location>
        <position position="443"/>
    </location>
    <ligand>
        <name>Ca(2+)</name>
        <dbReference type="ChEBI" id="CHEBI:29108"/>
    </ligand>
</feature>
<dbReference type="OrthoDB" id="437511at2759"/>
<organism evidence="14 15">
    <name type="scientific">Geotrypetes seraphini</name>
    <name type="common">Gaboon caecilian</name>
    <name type="synonym">Caecilia seraphini</name>
    <dbReference type="NCBI Taxonomy" id="260995"/>
    <lineage>
        <taxon>Eukaryota</taxon>
        <taxon>Metazoa</taxon>
        <taxon>Chordata</taxon>
        <taxon>Craniata</taxon>
        <taxon>Vertebrata</taxon>
        <taxon>Euteleostomi</taxon>
        <taxon>Amphibia</taxon>
        <taxon>Gymnophiona</taxon>
        <taxon>Geotrypetes</taxon>
    </lineage>
</organism>
<dbReference type="InterPro" id="IPR038765">
    <property type="entry name" value="Papain-like_cys_pep_sf"/>
</dbReference>
<feature type="binding site" evidence="12">
    <location>
        <position position="388"/>
    </location>
    <ligand>
        <name>Ca(2+)</name>
        <dbReference type="ChEBI" id="CHEBI:29108"/>
    </ligand>
</feature>
<dbReference type="PANTHER" id="PTHR11590">
    <property type="entry name" value="PROTEIN-GLUTAMINE GAMMA-GLUTAMYLTRANSFERASE"/>
    <property type="match status" value="1"/>
</dbReference>
<dbReference type="SUPFAM" id="SSF49309">
    <property type="entry name" value="Transglutaminase, two C-terminal domains"/>
    <property type="match status" value="2"/>
</dbReference>
<dbReference type="InterPro" id="IPR013783">
    <property type="entry name" value="Ig-like_fold"/>
</dbReference>
<evidence type="ECO:0000256" key="9">
    <source>
        <dbReference type="ARBA" id="ARBA00069852"/>
    </source>
</evidence>
<dbReference type="InterPro" id="IPR014756">
    <property type="entry name" value="Ig_E-set"/>
</dbReference>
<dbReference type="FunCoup" id="A0A6P8QQ77">
    <property type="interactions" value="48"/>
</dbReference>
<keyword evidence="3" id="KW-0808">Transferase</keyword>
<dbReference type="PIRSF" id="PIRSF000459">
    <property type="entry name" value="TGM_EBP42"/>
    <property type="match status" value="1"/>
</dbReference>
<dbReference type="Gene3D" id="3.90.260.10">
    <property type="entry name" value="Transglutaminase-like"/>
    <property type="match status" value="1"/>
</dbReference>
<dbReference type="InterPro" id="IPR002931">
    <property type="entry name" value="Transglutaminase-like"/>
</dbReference>